<name>A0A402C2Y3_RHOWR</name>
<evidence type="ECO:0000256" key="3">
    <source>
        <dbReference type="ARBA" id="ARBA00023002"/>
    </source>
</evidence>
<protein>
    <recommendedName>
        <fullName evidence="6">3-hydroxyisobutyrate dehydrogenase</fullName>
        <shortName evidence="6">HIBADH</shortName>
        <ecNumber evidence="6">1.1.1.31</ecNumber>
    </recommendedName>
</protein>
<gene>
    <name evidence="9" type="ORF">Rhow_000807</name>
</gene>
<evidence type="ECO:0000256" key="6">
    <source>
        <dbReference type="RuleBase" id="RU910714"/>
    </source>
</evidence>
<reference evidence="9 10" key="1">
    <citation type="submission" date="2018-11" db="EMBL/GenBank/DDBJ databases">
        <title>Microbial catabolism of amino acid.</title>
        <authorList>
            <person name="Hibi M."/>
            <person name="Ogawa J."/>
        </authorList>
    </citation>
    <scope>NUCLEOTIDE SEQUENCE [LARGE SCALE GENOMIC DNA]</scope>
    <source>
        <strain evidence="9 10">C31-06</strain>
    </source>
</reference>
<comment type="caution">
    <text evidence="9">The sequence shown here is derived from an EMBL/GenBank/DDBJ whole genome shotgun (WGS) entry which is preliminary data.</text>
</comment>
<sequence length="300" mass="30716">MTSTIGFVGLGTMGLPMAINLVKAGHQVRGFDVVTEQVEKARENGIEIVPSAAEAASGATVLITMLPKGDHVRQVLLADDGPLSTLEPSGVVIDCSTIDVATSRAVHEAGAALNIDVLDAPVSGGVGGATEGTLTFMVGGSAEVLDSAQYVFDIMGAKTVHCGGPGAGQVAKTCNQLVFGTNLVAVSEAFVLAKRLGLSDQKLFDVLSTSSGNSWVLNNFCPRPGLVGFAAANNDYAPRFAAALLAKDLGLAETAADSASMELHVAKSARELVDQLALVNGGLDCSAVIKVIDPDEQIPE</sequence>
<keyword evidence="2 6" id="KW-0101">Branched-chain amino acid catabolism</keyword>
<dbReference type="EMBL" id="BHYM01000013">
    <property type="protein sequence ID" value="GCE37923.2"/>
    <property type="molecule type" value="Genomic_DNA"/>
</dbReference>
<dbReference type="Gene3D" id="3.40.50.720">
    <property type="entry name" value="NAD(P)-binding Rossmann-like Domain"/>
    <property type="match status" value="1"/>
</dbReference>
<evidence type="ECO:0000256" key="4">
    <source>
        <dbReference type="ARBA" id="ARBA00023027"/>
    </source>
</evidence>
<dbReference type="UniPathway" id="UPA00362"/>
<dbReference type="InterPro" id="IPR006115">
    <property type="entry name" value="6PGDH_NADP-bd"/>
</dbReference>
<comment type="similarity">
    <text evidence="1 6">Belongs to the HIBADH-related family.</text>
</comment>
<dbReference type="NCBIfam" id="TIGR01692">
    <property type="entry name" value="HIBADH"/>
    <property type="match status" value="1"/>
</dbReference>
<dbReference type="RefSeq" id="WP_124390585.1">
    <property type="nucleotide sequence ID" value="NZ_BHYM01000013.1"/>
</dbReference>
<keyword evidence="10" id="KW-1185">Reference proteome</keyword>
<dbReference type="Pfam" id="PF14833">
    <property type="entry name" value="NAD_binding_11"/>
    <property type="match status" value="1"/>
</dbReference>
<dbReference type="InterPro" id="IPR008927">
    <property type="entry name" value="6-PGluconate_DH-like_C_sf"/>
</dbReference>
<feature type="domain" description="6-phosphogluconate dehydrogenase NADP-binding" evidence="7">
    <location>
        <begin position="4"/>
        <end position="163"/>
    </location>
</feature>
<dbReference type="PANTHER" id="PTHR22981:SF7">
    <property type="entry name" value="3-HYDROXYISOBUTYRATE DEHYDROGENASE, MITOCHONDRIAL"/>
    <property type="match status" value="1"/>
</dbReference>
<dbReference type="OrthoDB" id="3185659at2"/>
<evidence type="ECO:0000256" key="1">
    <source>
        <dbReference type="ARBA" id="ARBA00009080"/>
    </source>
</evidence>
<organism evidence="9 10">
    <name type="scientific">Rhodococcus wratislaviensis</name>
    <name type="common">Tsukamurella wratislaviensis</name>
    <dbReference type="NCBI Taxonomy" id="44752"/>
    <lineage>
        <taxon>Bacteria</taxon>
        <taxon>Bacillati</taxon>
        <taxon>Actinomycetota</taxon>
        <taxon>Actinomycetes</taxon>
        <taxon>Mycobacteriales</taxon>
        <taxon>Nocardiaceae</taxon>
        <taxon>Rhodococcus</taxon>
    </lineage>
</organism>
<evidence type="ECO:0000313" key="9">
    <source>
        <dbReference type="EMBL" id="GCE37923.2"/>
    </source>
</evidence>
<keyword evidence="3 6" id="KW-0560">Oxidoreductase</keyword>
<evidence type="ECO:0000313" key="10">
    <source>
        <dbReference type="Proteomes" id="UP000287519"/>
    </source>
</evidence>
<dbReference type="Gene3D" id="1.10.1040.10">
    <property type="entry name" value="N-(1-d-carboxylethyl)-l-norvaline Dehydrogenase, domain 2"/>
    <property type="match status" value="1"/>
</dbReference>
<dbReference type="Proteomes" id="UP000287519">
    <property type="component" value="Unassembled WGS sequence"/>
</dbReference>
<comment type="catalytic activity">
    <reaction evidence="6">
        <text>3-hydroxy-2-methylpropanoate + NAD(+) = 2-methyl-3-oxopropanoate + NADH + H(+)</text>
        <dbReference type="Rhea" id="RHEA:17681"/>
        <dbReference type="ChEBI" id="CHEBI:11805"/>
        <dbReference type="ChEBI" id="CHEBI:15378"/>
        <dbReference type="ChEBI" id="CHEBI:57540"/>
        <dbReference type="ChEBI" id="CHEBI:57700"/>
        <dbReference type="ChEBI" id="CHEBI:57945"/>
        <dbReference type="EC" id="1.1.1.31"/>
    </reaction>
</comment>
<dbReference type="InterPro" id="IPR013328">
    <property type="entry name" value="6PGD_dom2"/>
</dbReference>
<evidence type="ECO:0000259" key="7">
    <source>
        <dbReference type="Pfam" id="PF03446"/>
    </source>
</evidence>
<dbReference type="GO" id="GO:0006574">
    <property type="term" value="P:L-valine catabolic process"/>
    <property type="evidence" value="ECO:0007669"/>
    <property type="project" value="UniProtKB-UniPathway"/>
</dbReference>
<dbReference type="PIRSF" id="PIRSF000103">
    <property type="entry name" value="HIBADH"/>
    <property type="match status" value="1"/>
</dbReference>
<proteinExistence type="inferred from homology"/>
<dbReference type="PANTHER" id="PTHR22981">
    <property type="entry name" value="3-HYDROXYISOBUTYRATE DEHYDROGENASE-RELATED"/>
    <property type="match status" value="1"/>
</dbReference>
<dbReference type="InterPro" id="IPR002204">
    <property type="entry name" value="3-OH-isobutyrate_DH-rel_CS"/>
</dbReference>
<dbReference type="PROSITE" id="PS00895">
    <property type="entry name" value="3_HYDROXYISOBUT_DH"/>
    <property type="match status" value="1"/>
</dbReference>
<dbReference type="SUPFAM" id="SSF51735">
    <property type="entry name" value="NAD(P)-binding Rossmann-fold domains"/>
    <property type="match status" value="1"/>
</dbReference>
<dbReference type="GO" id="GO:0008442">
    <property type="term" value="F:3-hydroxyisobutyrate dehydrogenase activity"/>
    <property type="evidence" value="ECO:0007669"/>
    <property type="project" value="UniProtKB-EC"/>
</dbReference>
<dbReference type="GO" id="GO:0050661">
    <property type="term" value="F:NADP binding"/>
    <property type="evidence" value="ECO:0007669"/>
    <property type="project" value="InterPro"/>
</dbReference>
<dbReference type="EC" id="1.1.1.31" evidence="6"/>
<evidence type="ECO:0000256" key="5">
    <source>
        <dbReference type="PIRSR" id="PIRSR000103-1"/>
    </source>
</evidence>
<accession>A0A402C2Y3</accession>
<feature type="domain" description="3-hydroxyisobutyrate dehydrogenase-like NAD-binding" evidence="8">
    <location>
        <begin position="166"/>
        <end position="292"/>
    </location>
</feature>
<dbReference type="AlphaFoldDB" id="A0A402C2Y3"/>
<dbReference type="Pfam" id="PF03446">
    <property type="entry name" value="NAD_binding_2"/>
    <property type="match status" value="1"/>
</dbReference>
<dbReference type="GO" id="GO:0051287">
    <property type="term" value="F:NAD binding"/>
    <property type="evidence" value="ECO:0007669"/>
    <property type="project" value="InterPro"/>
</dbReference>
<dbReference type="InterPro" id="IPR015815">
    <property type="entry name" value="HIBADH-related"/>
</dbReference>
<keyword evidence="4 6" id="KW-0520">NAD</keyword>
<comment type="pathway">
    <text evidence="6">Amino-acid degradation; L-valine degradation.</text>
</comment>
<dbReference type="InterPro" id="IPR029154">
    <property type="entry name" value="HIBADH-like_NADP-bd"/>
</dbReference>
<dbReference type="InterPro" id="IPR036291">
    <property type="entry name" value="NAD(P)-bd_dom_sf"/>
</dbReference>
<feature type="active site" evidence="5">
    <location>
        <position position="172"/>
    </location>
</feature>
<dbReference type="SUPFAM" id="SSF48179">
    <property type="entry name" value="6-phosphogluconate dehydrogenase C-terminal domain-like"/>
    <property type="match status" value="1"/>
</dbReference>
<evidence type="ECO:0000256" key="2">
    <source>
        <dbReference type="ARBA" id="ARBA00022456"/>
    </source>
</evidence>
<evidence type="ECO:0000259" key="8">
    <source>
        <dbReference type="Pfam" id="PF14833"/>
    </source>
</evidence>
<dbReference type="InterPro" id="IPR011548">
    <property type="entry name" value="HIBADH"/>
</dbReference>